<keyword evidence="4" id="KW-0862">Zinc</keyword>
<protein>
    <submittedName>
        <fullName evidence="6">MBL fold metallo-hydrolase</fullName>
    </submittedName>
</protein>
<dbReference type="KEGG" id="luo:HHL09_24445"/>
<organism evidence="6 7">
    <name type="scientific">Luteolibacter luteus</name>
    <dbReference type="NCBI Taxonomy" id="2728835"/>
    <lineage>
        <taxon>Bacteria</taxon>
        <taxon>Pseudomonadati</taxon>
        <taxon>Verrucomicrobiota</taxon>
        <taxon>Verrucomicrobiia</taxon>
        <taxon>Verrucomicrobiales</taxon>
        <taxon>Verrucomicrobiaceae</taxon>
        <taxon>Luteolibacter</taxon>
    </lineage>
</organism>
<dbReference type="SMART" id="SM00849">
    <property type="entry name" value="Lactamase_B"/>
    <property type="match status" value="1"/>
</dbReference>
<name>A0A858RQI4_9BACT</name>
<dbReference type="PANTHER" id="PTHR46233">
    <property type="entry name" value="HYDROXYACYLGLUTATHIONE HYDROLASE GLOC"/>
    <property type="match status" value="1"/>
</dbReference>
<reference evidence="6 7" key="1">
    <citation type="submission" date="2020-04" db="EMBL/GenBank/DDBJ databases">
        <title>Luteolibacter sp. G-1-1-1 isolated from soil.</title>
        <authorList>
            <person name="Dahal R.H."/>
        </authorList>
    </citation>
    <scope>NUCLEOTIDE SEQUENCE [LARGE SCALE GENOMIC DNA]</scope>
    <source>
        <strain evidence="6 7">G-1-1-1</strain>
    </source>
</reference>
<evidence type="ECO:0000256" key="2">
    <source>
        <dbReference type="ARBA" id="ARBA00022723"/>
    </source>
</evidence>
<keyword evidence="3 6" id="KW-0378">Hydrolase</keyword>
<keyword evidence="2" id="KW-0479">Metal-binding</keyword>
<accession>A0A858RQI4</accession>
<dbReference type="PANTHER" id="PTHR46233:SF3">
    <property type="entry name" value="HYDROXYACYLGLUTATHIONE HYDROLASE GLOC"/>
    <property type="match status" value="1"/>
</dbReference>
<evidence type="ECO:0000256" key="3">
    <source>
        <dbReference type="ARBA" id="ARBA00022801"/>
    </source>
</evidence>
<feature type="domain" description="Metallo-beta-lactamase" evidence="5">
    <location>
        <begin position="90"/>
        <end position="243"/>
    </location>
</feature>
<dbReference type="GO" id="GO:0046872">
    <property type="term" value="F:metal ion binding"/>
    <property type="evidence" value="ECO:0007669"/>
    <property type="project" value="UniProtKB-KW"/>
</dbReference>
<dbReference type="Gene3D" id="3.60.15.10">
    <property type="entry name" value="Ribonuclease Z/Hydroxyacylglutathione hydrolase-like"/>
    <property type="match status" value="2"/>
</dbReference>
<dbReference type="AlphaFoldDB" id="A0A858RQI4"/>
<comment type="cofactor">
    <cofactor evidence="1">
        <name>Zn(2+)</name>
        <dbReference type="ChEBI" id="CHEBI:29105"/>
    </cofactor>
</comment>
<keyword evidence="7" id="KW-1185">Reference proteome</keyword>
<dbReference type="Pfam" id="PF00753">
    <property type="entry name" value="Lactamase_B"/>
    <property type="match status" value="1"/>
</dbReference>
<dbReference type="RefSeq" id="WP_169457281.1">
    <property type="nucleotide sequence ID" value="NZ_CP051774.1"/>
</dbReference>
<evidence type="ECO:0000256" key="1">
    <source>
        <dbReference type="ARBA" id="ARBA00001947"/>
    </source>
</evidence>
<dbReference type="GO" id="GO:0016787">
    <property type="term" value="F:hydrolase activity"/>
    <property type="evidence" value="ECO:0007669"/>
    <property type="project" value="UniProtKB-KW"/>
</dbReference>
<evidence type="ECO:0000313" key="7">
    <source>
        <dbReference type="Proteomes" id="UP000501812"/>
    </source>
</evidence>
<proteinExistence type="predicted"/>
<gene>
    <name evidence="6" type="ORF">HHL09_24445</name>
</gene>
<evidence type="ECO:0000256" key="4">
    <source>
        <dbReference type="ARBA" id="ARBA00022833"/>
    </source>
</evidence>
<dbReference type="InterPro" id="IPR051453">
    <property type="entry name" value="MBL_Glyoxalase_II"/>
</dbReference>
<sequence length="266" mass="27610">MMLYDTTADVIRKALRGLDLAPSEAAARAGLPEKDVMAAARGPVSREVLEQLAPALGLSPLALAGLPDFVPPACELPQITRLELPFDDETVNAWLVQDGAGGNVLFDAGDGPQDVAQALDAQGTGQLDIFITHEHHDHVGGLPALRARIRSLAGPAEGERLKGGERLERGALSIRAIPLPGHCLGALGYVIEGLAVPVCVTGDALFAGSMGGCAPGEPYREALAANRKEVLSLPPETILLPGHGPASTAGSELLANPFLAKDVIQR</sequence>
<dbReference type="SUPFAM" id="SSF56281">
    <property type="entry name" value="Metallo-hydrolase/oxidoreductase"/>
    <property type="match status" value="1"/>
</dbReference>
<dbReference type="Proteomes" id="UP000501812">
    <property type="component" value="Chromosome"/>
</dbReference>
<evidence type="ECO:0000313" key="6">
    <source>
        <dbReference type="EMBL" id="QJE98794.1"/>
    </source>
</evidence>
<dbReference type="InterPro" id="IPR036866">
    <property type="entry name" value="RibonucZ/Hydroxyglut_hydro"/>
</dbReference>
<dbReference type="InterPro" id="IPR001279">
    <property type="entry name" value="Metallo-B-lactamas"/>
</dbReference>
<dbReference type="EMBL" id="CP051774">
    <property type="protein sequence ID" value="QJE98794.1"/>
    <property type="molecule type" value="Genomic_DNA"/>
</dbReference>
<evidence type="ECO:0000259" key="5">
    <source>
        <dbReference type="SMART" id="SM00849"/>
    </source>
</evidence>